<accession>L0S4U2</accession>
<dbReference type="AlphaFoldDB" id="F4LQK5"/>
<dbReference type="InterPro" id="IPR024207">
    <property type="entry name" value="CotJB_dom"/>
</dbReference>
<dbReference type="PATRIC" id="fig|1209989.3.peg.2337"/>
<dbReference type="OrthoDB" id="9804099at2"/>
<keyword evidence="3" id="KW-1185">Reference proteome</keyword>
<accession>F4LQK5</accession>
<reference evidence="3" key="1">
    <citation type="journal article" date="2013" name="Genome Announc.">
        <title>First genome sequence of a syntrophic acetate-oxidizing bacterium, Tepidanaerobacter acetatoxydans strain Re1.</title>
        <authorList>
            <person name="Manzoor S."/>
            <person name="Bongcam-Rudloff E."/>
            <person name="Schnurer A."/>
            <person name="Muller B."/>
        </authorList>
    </citation>
    <scope>NUCLEOTIDE SEQUENCE [LARGE SCALE GENOMIC DNA]</scope>
    <source>
        <strain evidence="3">Re1</strain>
    </source>
</reference>
<name>F4LQK5_TEPAE</name>
<gene>
    <name evidence="2" type="primary">cotJB</name>
    <name evidence="2" type="ordered locus">TEPIRE1_2024</name>
</gene>
<dbReference type="STRING" id="1209989.TepRe1_1879"/>
<dbReference type="Proteomes" id="UP000010802">
    <property type="component" value="Chromosome"/>
</dbReference>
<dbReference type="RefSeq" id="WP_013778930.1">
    <property type="nucleotide sequence ID" value="NC_015519.1"/>
</dbReference>
<sequence length="93" mass="11093">MYSKDMINLLKEIMAVDFVLYELGLFLDTHPNEKRALEDHNSFTKKSYQLKTVYEEKYGPLHINSISGFPYQYINEPWPWEIQYLGRESDVVL</sequence>
<evidence type="ECO:0000313" key="2">
    <source>
        <dbReference type="EMBL" id="CCP26847.1"/>
    </source>
</evidence>
<dbReference type="KEGG" id="tep:TepRe1_1879"/>
<proteinExistence type="predicted"/>
<dbReference type="HOGENOM" id="CLU_163198_1_0_9"/>
<organism evidence="2 3">
    <name type="scientific">Tepidanaerobacter acetatoxydans (strain DSM 21804 / JCM 16047 / Re1)</name>
    <dbReference type="NCBI Taxonomy" id="1209989"/>
    <lineage>
        <taxon>Bacteria</taxon>
        <taxon>Bacillati</taxon>
        <taxon>Bacillota</taxon>
        <taxon>Clostridia</taxon>
        <taxon>Thermosediminibacterales</taxon>
        <taxon>Tepidanaerobacteraceae</taxon>
        <taxon>Tepidanaerobacter</taxon>
    </lineage>
</organism>
<feature type="domain" description="Protein CotJB" evidence="1">
    <location>
        <begin position="8"/>
        <end position="81"/>
    </location>
</feature>
<dbReference type="eggNOG" id="ENOG5032Y4N">
    <property type="taxonomic scope" value="Bacteria"/>
</dbReference>
<protein>
    <submittedName>
        <fullName evidence="2">Protein CotJB</fullName>
    </submittedName>
</protein>
<evidence type="ECO:0000259" key="1">
    <source>
        <dbReference type="Pfam" id="PF12652"/>
    </source>
</evidence>
<evidence type="ECO:0000313" key="3">
    <source>
        <dbReference type="Proteomes" id="UP000010802"/>
    </source>
</evidence>
<dbReference type="InterPro" id="IPR016571">
    <property type="entry name" value="Spore_coat_assembly_CotJB"/>
</dbReference>
<dbReference type="Pfam" id="PF12652">
    <property type="entry name" value="CotJB"/>
    <property type="match status" value="1"/>
</dbReference>
<dbReference type="EMBL" id="HF563609">
    <property type="protein sequence ID" value="CCP26847.1"/>
    <property type="molecule type" value="Genomic_DNA"/>
</dbReference>
<dbReference type="PIRSF" id="PIRSF010606">
    <property type="entry name" value="Spore_coat_CotJB"/>
    <property type="match status" value="1"/>
</dbReference>
<dbReference type="KEGG" id="tae:TepiRe1_2024"/>